<gene>
    <name evidence="1" type="ORF">WMSIL1_LOCUS14286</name>
</gene>
<dbReference type="Proteomes" id="UP000321570">
    <property type="component" value="Unassembled WGS sequence"/>
</dbReference>
<evidence type="ECO:0000313" key="2">
    <source>
        <dbReference type="Proteomes" id="UP000321570"/>
    </source>
</evidence>
<dbReference type="EMBL" id="CABIJS010000708">
    <property type="protein sequence ID" value="VUZ56748.1"/>
    <property type="molecule type" value="Genomic_DNA"/>
</dbReference>
<evidence type="ECO:0000313" key="1">
    <source>
        <dbReference type="EMBL" id="VUZ56748.1"/>
    </source>
</evidence>
<name>A0A564ZD16_HYMDI</name>
<sequence>MSDACPETVNPSIVSQSDKCALQNNFLSKESLKIVTKALIDFIQPSCGTTKLTFDEINKWIGSVQSEVKLQKDFTNMVKDKWQSASTEKIYLNGFLKDIAAITNLSDAQYYSTSMQALSTFTPTVRFSKKIKFLENVDETLALVCSDLLQHSDGGITFIYDDSNKLFFLIHLIKNIYFNTFKLTDGWMGDTDVKKKLIDAFKSAGNPHTYILLLKPETSFNYSQEFLKLVSSYIMQNYDYKFYI</sequence>
<reference evidence="1 2" key="1">
    <citation type="submission" date="2019-07" db="EMBL/GenBank/DDBJ databases">
        <authorList>
            <person name="Jastrzebski P J."/>
            <person name="Paukszto L."/>
            <person name="Jastrzebski P J."/>
        </authorList>
    </citation>
    <scope>NUCLEOTIDE SEQUENCE [LARGE SCALE GENOMIC DNA]</scope>
    <source>
        <strain evidence="1 2">WMS-il1</strain>
    </source>
</reference>
<dbReference type="AlphaFoldDB" id="A0A564ZD16"/>
<protein>
    <submittedName>
        <fullName evidence="1">Uncharacterized protein</fullName>
    </submittedName>
</protein>
<organism evidence="1 2">
    <name type="scientific">Hymenolepis diminuta</name>
    <name type="common">Rat tapeworm</name>
    <dbReference type="NCBI Taxonomy" id="6216"/>
    <lineage>
        <taxon>Eukaryota</taxon>
        <taxon>Metazoa</taxon>
        <taxon>Spiralia</taxon>
        <taxon>Lophotrochozoa</taxon>
        <taxon>Platyhelminthes</taxon>
        <taxon>Cestoda</taxon>
        <taxon>Eucestoda</taxon>
        <taxon>Cyclophyllidea</taxon>
        <taxon>Hymenolepididae</taxon>
        <taxon>Hymenolepis</taxon>
    </lineage>
</organism>
<proteinExistence type="predicted"/>
<keyword evidence="2" id="KW-1185">Reference proteome</keyword>
<accession>A0A564ZD16</accession>